<dbReference type="InterPro" id="IPR050309">
    <property type="entry name" value="Type-B_Carboxylest/Lipase"/>
</dbReference>
<dbReference type="Pfam" id="PF00135">
    <property type="entry name" value="COesterase"/>
    <property type="match status" value="1"/>
</dbReference>
<dbReference type="InterPro" id="IPR002018">
    <property type="entry name" value="CarbesteraseB"/>
</dbReference>
<sequence>MTTTFKHADLGELKGNVVDGTAQFLGLKYASLENRFAAPQLVTTYGSGAVDASKYGPPPVSPVGAIKREFGFIQHELPLPEVPTHSDTEGLNLNITVPLGRDGGINANSKLPVYVFIHGGGFAVGSSWYPHYNPAALVKLSAEKGRPMIGITINYRLGVTGFMTSEELRKAGYKANNGFHDQRAALQWVKKFIGGFGGNADEITTVGESAGGMSVTMFLLSREPLMKRCLSTGGAVLLFKPIPEFVAESAYQKVVEAFGLADKTPEERIKALVSMPVDDLWQKVPLGTPLLPSIDGETVPGEPSFLTVSSKEDHPDFSIPGRKWCAALMIGESKLDANILAYMGIDGRNPGIASKFIESITTTLAEHPEAAKYLLSSYDITPSTPDDEAILTILRFATEISFYAPARAFAQGWPQTKEHKFFLYHFNEGIPWEGRFKGEAGHILDVAYLFQNYNEHLSDDQKAVSRAYAEDFIEFVNGNDPWPPVEGGKMGARVYGPSSEGVTAKYVASGNPEEVGRREHVLKLGEMAGFDNILQAFQNFFQGR</sequence>
<evidence type="ECO:0000313" key="2">
    <source>
        <dbReference type="EMBL" id="KAF2252940.1"/>
    </source>
</evidence>
<dbReference type="PANTHER" id="PTHR11559">
    <property type="entry name" value="CARBOXYLESTERASE"/>
    <property type="match status" value="1"/>
</dbReference>
<dbReference type="Proteomes" id="UP000800094">
    <property type="component" value="Unassembled WGS sequence"/>
</dbReference>
<dbReference type="GeneID" id="54573990"/>
<evidence type="ECO:0000313" key="3">
    <source>
        <dbReference type="Proteomes" id="UP000800094"/>
    </source>
</evidence>
<dbReference type="AlphaFoldDB" id="A0A6A6ITL2"/>
<proteinExistence type="predicted"/>
<dbReference type="SUPFAM" id="SSF53474">
    <property type="entry name" value="alpha/beta-Hydrolases"/>
    <property type="match status" value="1"/>
</dbReference>
<dbReference type="InterPro" id="IPR029058">
    <property type="entry name" value="AB_hydrolase_fold"/>
</dbReference>
<feature type="domain" description="Carboxylesterase type B" evidence="1">
    <location>
        <begin position="8"/>
        <end position="483"/>
    </location>
</feature>
<dbReference type="RefSeq" id="XP_033687944.1">
    <property type="nucleotide sequence ID" value="XM_033820660.1"/>
</dbReference>
<dbReference type="EMBL" id="ML987191">
    <property type="protein sequence ID" value="KAF2252940.1"/>
    <property type="molecule type" value="Genomic_DNA"/>
</dbReference>
<organism evidence="2 3">
    <name type="scientific">Trematosphaeria pertusa</name>
    <dbReference type="NCBI Taxonomy" id="390896"/>
    <lineage>
        <taxon>Eukaryota</taxon>
        <taxon>Fungi</taxon>
        <taxon>Dikarya</taxon>
        <taxon>Ascomycota</taxon>
        <taxon>Pezizomycotina</taxon>
        <taxon>Dothideomycetes</taxon>
        <taxon>Pleosporomycetidae</taxon>
        <taxon>Pleosporales</taxon>
        <taxon>Massarineae</taxon>
        <taxon>Trematosphaeriaceae</taxon>
        <taxon>Trematosphaeria</taxon>
    </lineage>
</organism>
<protein>
    <submittedName>
        <fullName evidence="2">Carboxylesteras-like protein</fullName>
    </submittedName>
</protein>
<name>A0A6A6ITL2_9PLEO</name>
<reference evidence="2" key="1">
    <citation type="journal article" date="2020" name="Stud. Mycol.">
        <title>101 Dothideomycetes genomes: a test case for predicting lifestyles and emergence of pathogens.</title>
        <authorList>
            <person name="Haridas S."/>
            <person name="Albert R."/>
            <person name="Binder M."/>
            <person name="Bloem J."/>
            <person name="Labutti K."/>
            <person name="Salamov A."/>
            <person name="Andreopoulos B."/>
            <person name="Baker S."/>
            <person name="Barry K."/>
            <person name="Bills G."/>
            <person name="Bluhm B."/>
            <person name="Cannon C."/>
            <person name="Castanera R."/>
            <person name="Culley D."/>
            <person name="Daum C."/>
            <person name="Ezra D."/>
            <person name="Gonzalez J."/>
            <person name="Henrissat B."/>
            <person name="Kuo A."/>
            <person name="Liang C."/>
            <person name="Lipzen A."/>
            <person name="Lutzoni F."/>
            <person name="Magnuson J."/>
            <person name="Mondo S."/>
            <person name="Nolan M."/>
            <person name="Ohm R."/>
            <person name="Pangilinan J."/>
            <person name="Park H.-J."/>
            <person name="Ramirez L."/>
            <person name="Alfaro M."/>
            <person name="Sun H."/>
            <person name="Tritt A."/>
            <person name="Yoshinaga Y."/>
            <person name="Zwiers L.-H."/>
            <person name="Turgeon B."/>
            <person name="Goodwin S."/>
            <person name="Spatafora J."/>
            <person name="Crous P."/>
            <person name="Grigoriev I."/>
        </authorList>
    </citation>
    <scope>NUCLEOTIDE SEQUENCE</scope>
    <source>
        <strain evidence="2">CBS 122368</strain>
    </source>
</reference>
<gene>
    <name evidence="2" type="ORF">BU26DRAFT_212078</name>
</gene>
<keyword evidence="3" id="KW-1185">Reference proteome</keyword>
<dbReference type="OrthoDB" id="3200163at2759"/>
<evidence type="ECO:0000259" key="1">
    <source>
        <dbReference type="Pfam" id="PF00135"/>
    </source>
</evidence>
<accession>A0A6A6ITL2</accession>
<dbReference type="Gene3D" id="3.40.50.1820">
    <property type="entry name" value="alpha/beta hydrolase"/>
    <property type="match status" value="1"/>
</dbReference>